<dbReference type="Pfam" id="PF24681">
    <property type="entry name" value="Kelch_KLHDC2_KLHL20_DRC7"/>
    <property type="match status" value="1"/>
</dbReference>
<feature type="compositionally biased region" description="Polar residues" evidence="3">
    <location>
        <begin position="620"/>
        <end position="629"/>
    </location>
</feature>
<evidence type="ECO:0000259" key="4">
    <source>
        <dbReference type="Pfam" id="PF19077"/>
    </source>
</evidence>
<dbReference type="InterPro" id="IPR013783">
    <property type="entry name" value="Ig-like_fold"/>
</dbReference>
<protein>
    <submittedName>
        <fullName evidence="5">Kelch repeat-containing protein</fullName>
    </submittedName>
</protein>
<keyword evidence="2" id="KW-0677">Repeat</keyword>
<reference evidence="5 6" key="1">
    <citation type="submission" date="2023-12" db="EMBL/GenBank/DDBJ databases">
        <title>the genome sequence of Hyalangium sp. s54d21.</title>
        <authorList>
            <person name="Zhang X."/>
        </authorList>
    </citation>
    <scope>NUCLEOTIDE SEQUENCE [LARGE SCALE GENOMIC DNA]</scope>
    <source>
        <strain evidence="6">s54d21</strain>
    </source>
</reference>
<dbReference type="SUPFAM" id="SSF50965">
    <property type="entry name" value="Galactose oxidase, central domain"/>
    <property type="match status" value="2"/>
</dbReference>
<dbReference type="PANTHER" id="PTHR24412:SF441">
    <property type="entry name" value="KELCH-LIKE PROTEIN 28"/>
    <property type="match status" value="1"/>
</dbReference>
<feature type="domain" description="Bacterial Ig-like" evidence="4">
    <location>
        <begin position="889"/>
        <end position="960"/>
    </location>
</feature>
<dbReference type="Gene3D" id="2.130.10.80">
    <property type="entry name" value="Galactose oxidase/kelch, beta-propeller"/>
    <property type="match status" value="5"/>
</dbReference>
<comment type="caution">
    <text evidence="5">The sequence shown here is derived from an EMBL/GenBank/DDBJ whole genome shotgun (WGS) entry which is preliminary data.</text>
</comment>
<evidence type="ECO:0000313" key="5">
    <source>
        <dbReference type="EMBL" id="MDY7229600.1"/>
    </source>
</evidence>
<dbReference type="Proteomes" id="UP001291309">
    <property type="component" value="Unassembled WGS sequence"/>
</dbReference>
<evidence type="ECO:0000256" key="3">
    <source>
        <dbReference type="SAM" id="MobiDB-lite"/>
    </source>
</evidence>
<keyword evidence="6" id="KW-1185">Reference proteome</keyword>
<dbReference type="RefSeq" id="WP_321548320.1">
    <property type="nucleotide sequence ID" value="NZ_JAXIVS010000008.1"/>
</dbReference>
<name>A0ABU5HBY5_9BACT</name>
<evidence type="ECO:0000256" key="2">
    <source>
        <dbReference type="ARBA" id="ARBA00022737"/>
    </source>
</evidence>
<sequence>MPSGKVLVVGGHNGLYTQPPSQPRNTVEVYDPAANVWTFTGPLSQGRYGHTATLLPDGKVLVVGGLPSNVAATAELYDPETGVWSPAGSPVHRRSYHTATLLTDGKVLVVGGYQESSTAELYDPSTRTWTLTSSPKQPHDYHTATLLPDGKVLVVGNNRSEPTAEVYDPTTGVWSFTGSPVQRRASHTATLLTDGRVLVVGGAWSTATTEIYDPATGVWSPTGTLEERRVRHAAALLHNGQVLVVGGVTSGSSEVYDHVIGVWAPTRPLIQTRAAHAATLLSDGKLLVVGGSSKLPAEVYDPVTGTWSALGSLPLGLSSYYPTATLLLDGKVLVVGGSSRRTAEVYDPVTGTWSSTGPMAQARSQQTATLLLDGRVLVVGGSPSSGAATAEVYDPVTGTWSSTGSPTRGRSLHTATLLSDGRVLVVGGSSSLTTAEVYDPVTGTWSPTGFLTRGRFGHTATRLPSGKVLVVAGSSAGSSAEIYDPSTGVWVPTGPLVQTRTSHAATLLPGGKVLVVGGYNSSGYLASAEVFNPATGLWASTSALAEPRGRHTATLLLSGQVLVVGGQSNPSTSFSSTELYTEAQPGADAWPPVVTDVSPLHLEPGTPLTVRGKRFRHGTETGTDQQPSSPIDYPLLSLRSIEYPHWVALSGYDSSNTSLRATLPSLPSGTYLLTLSTRGLTSTQMLVVSNTTPPDTSLELQSTPSLVTQATTAAFTFTSDAVDRGSFECRRDGQDSQEQGFTLCSNPLNYSSLSEGEHTFEVRTRDIAGNRDPSPATYRWTVDRTSPKTELELASTPSSYTRDTTAGLSFSSEQGASFECSLDGAAFTACAPPFHYSSLEDGQHTFQVRAIDRAGNVDPDPSTYSWTVDTVGPEHPELLVPAPDQEFFTNQPIFSGTADPGSTVRVSVDGVEIGETQATDSGAWELASPSLTWSTHSLSITATDLAGNTSDTSPEVSFTIALRSYYGMGCTASPPSWQATWLWALLLFGLLQWRSRRRS</sequence>
<dbReference type="InterPro" id="IPR037293">
    <property type="entry name" value="Gal_Oxidase_central_sf"/>
</dbReference>
<gene>
    <name evidence="5" type="ORF">SYV04_24620</name>
</gene>
<dbReference type="InterPro" id="IPR006652">
    <property type="entry name" value="Kelch_1"/>
</dbReference>
<dbReference type="InterPro" id="IPR011043">
    <property type="entry name" value="Gal_Oxase/kelch_b-propeller"/>
</dbReference>
<evidence type="ECO:0000313" key="6">
    <source>
        <dbReference type="Proteomes" id="UP001291309"/>
    </source>
</evidence>
<dbReference type="SMART" id="SM00612">
    <property type="entry name" value="Kelch"/>
    <property type="match status" value="12"/>
</dbReference>
<dbReference type="EMBL" id="JAXIVS010000008">
    <property type="protein sequence ID" value="MDY7229600.1"/>
    <property type="molecule type" value="Genomic_DNA"/>
</dbReference>
<dbReference type="InterPro" id="IPR015915">
    <property type="entry name" value="Kelch-typ_b-propeller"/>
</dbReference>
<dbReference type="Gene3D" id="2.60.40.10">
    <property type="entry name" value="Immunoglobulins"/>
    <property type="match status" value="3"/>
</dbReference>
<dbReference type="Gene3D" id="2.120.10.80">
    <property type="entry name" value="Kelch-type beta propeller"/>
    <property type="match status" value="1"/>
</dbReference>
<keyword evidence="1" id="KW-0880">Kelch repeat</keyword>
<proteinExistence type="predicted"/>
<dbReference type="InterPro" id="IPR044016">
    <property type="entry name" value="Big_13"/>
</dbReference>
<accession>A0ABU5HBY5</accession>
<evidence type="ECO:0000256" key="1">
    <source>
        <dbReference type="ARBA" id="ARBA00022441"/>
    </source>
</evidence>
<feature type="region of interest" description="Disordered" evidence="3">
    <location>
        <begin position="606"/>
        <end position="630"/>
    </location>
</feature>
<dbReference type="Pfam" id="PF19077">
    <property type="entry name" value="Big_13"/>
    <property type="match status" value="1"/>
</dbReference>
<dbReference type="Pfam" id="PF01344">
    <property type="entry name" value="Kelch_1"/>
    <property type="match status" value="5"/>
</dbReference>
<dbReference type="NCBIfam" id="NF033510">
    <property type="entry name" value="Ca_tandemer"/>
    <property type="match status" value="1"/>
</dbReference>
<dbReference type="PANTHER" id="PTHR24412">
    <property type="entry name" value="KELCH PROTEIN"/>
    <property type="match status" value="1"/>
</dbReference>
<organism evidence="5 6">
    <name type="scientific">Hyalangium rubrum</name>
    <dbReference type="NCBI Taxonomy" id="3103134"/>
    <lineage>
        <taxon>Bacteria</taxon>
        <taxon>Pseudomonadati</taxon>
        <taxon>Myxococcota</taxon>
        <taxon>Myxococcia</taxon>
        <taxon>Myxococcales</taxon>
        <taxon>Cystobacterineae</taxon>
        <taxon>Archangiaceae</taxon>
        <taxon>Hyalangium</taxon>
    </lineage>
</organism>